<dbReference type="RefSeq" id="WP_086697427.1">
    <property type="nucleotide sequence ID" value="NZ_JAKKZF010000062.1"/>
</dbReference>
<dbReference type="Proteomes" id="UP001299012">
    <property type="component" value="Unassembled WGS sequence"/>
</dbReference>
<evidence type="ECO:0000313" key="2">
    <source>
        <dbReference type="Proteomes" id="UP001299012"/>
    </source>
</evidence>
<name>A0ABS9JHI2_9ACTN</name>
<protein>
    <submittedName>
        <fullName evidence="1">Uncharacterized protein</fullName>
    </submittedName>
</protein>
<accession>A0ABS9JHI2</accession>
<dbReference type="EMBL" id="JAKKZF010000062">
    <property type="protein sequence ID" value="MCG0065016.1"/>
    <property type="molecule type" value="Genomic_DNA"/>
</dbReference>
<keyword evidence="2" id="KW-1185">Reference proteome</keyword>
<sequence>MNARDRLLAYLRQTGLSTARAEANLNAFAHELAEQQRAVDFDWYEEHAEGAVMARDYLADLIDPHVRPASSEEKTA</sequence>
<reference evidence="1 2" key="1">
    <citation type="submission" date="2022-01" db="EMBL/GenBank/DDBJ databases">
        <title>Draft Genome Sequences of Seven Type Strains of the Genus Streptomyces.</title>
        <authorList>
            <person name="Aziz S."/>
            <person name="Coretto E."/>
            <person name="Chronakova A."/>
            <person name="Sproer C."/>
            <person name="Huber K."/>
            <person name="Nouioui I."/>
            <person name="Gross H."/>
        </authorList>
    </citation>
    <scope>NUCLEOTIDE SEQUENCE [LARGE SCALE GENOMIC DNA]</scope>
    <source>
        <strain evidence="1 2">DSM 41685</strain>
    </source>
</reference>
<organism evidence="1 2">
    <name type="scientific">Streptomyces tricolor</name>
    <dbReference type="NCBI Taxonomy" id="68277"/>
    <lineage>
        <taxon>Bacteria</taxon>
        <taxon>Bacillati</taxon>
        <taxon>Actinomycetota</taxon>
        <taxon>Actinomycetes</taxon>
        <taxon>Kitasatosporales</taxon>
        <taxon>Streptomycetaceae</taxon>
        <taxon>Streptomyces</taxon>
        <taxon>Streptomyces violaceoruber group</taxon>
    </lineage>
</organism>
<evidence type="ECO:0000313" key="1">
    <source>
        <dbReference type="EMBL" id="MCG0065016.1"/>
    </source>
</evidence>
<comment type="caution">
    <text evidence="1">The sequence shown here is derived from an EMBL/GenBank/DDBJ whole genome shotgun (WGS) entry which is preliminary data.</text>
</comment>
<gene>
    <name evidence="1" type="ORF">L0F81_17225</name>
</gene>
<proteinExistence type="predicted"/>